<protein>
    <submittedName>
        <fullName evidence="1">DUF1822 family protein</fullName>
    </submittedName>
</protein>
<dbReference type="Pfam" id="PF08852">
    <property type="entry name" value="DUF1822"/>
    <property type="match status" value="2"/>
</dbReference>
<dbReference type="InterPro" id="IPR014951">
    <property type="entry name" value="DUF1822"/>
</dbReference>
<comment type="caution">
    <text evidence="1">The sequence shown here is derived from an EMBL/GenBank/DDBJ whole genome shotgun (WGS) entry which is preliminary data.</text>
</comment>
<sequence>MSDKLNVLRELAIPFPVTVSFRRQARAYASQYFTQDAQQRVYFNTLAVLIADAYFRMLGFETNLAKPERWNAAYRLWDEANELELPGLGYLECCVIATGQESVILPPASLSNACGNPFGVRIGYLFVEIASSEKSATLIGFLPAFHPETTDAEVAMSTLQSMDDLIDYLTLTQEFAEKKLTYLRNWLNNVYEADWEPSMRDLKSATCKKNFQLAGQVFEMQLSVSQNNDELIFVRVNVKSESGSLPRGMQVSVPDESDIYTETVNEAANLISIPLELSSGEEFWVELRIGEIFIREYFIA</sequence>
<evidence type="ECO:0000313" key="1">
    <source>
        <dbReference type="EMBL" id="NEU77081.1"/>
    </source>
</evidence>
<dbReference type="EMBL" id="JTCM02000152">
    <property type="protein sequence ID" value="NEU77081.1"/>
    <property type="molecule type" value="Genomic_DNA"/>
</dbReference>
<name>A0A846HMU5_9CYAN</name>
<reference evidence="1 2" key="1">
    <citation type="journal article" date="2015" name="Genome Announc.">
        <title>Draft Genome Sequence of Cyanobacterium Hassallia byssoidea Strain VB512170, Isolated from Monuments in India.</title>
        <authorList>
            <person name="Singh D."/>
            <person name="Chandrababunaidu M.M."/>
            <person name="Panda A."/>
            <person name="Sen D."/>
            <person name="Bhattacharyya S."/>
            <person name="Adhikary S.P."/>
            <person name="Tripathy S."/>
        </authorList>
    </citation>
    <scope>NUCLEOTIDE SEQUENCE [LARGE SCALE GENOMIC DNA]</scope>
    <source>
        <strain evidence="1 2">VB512170</strain>
    </source>
</reference>
<accession>A0A846HMU5</accession>
<organism evidence="1 2">
    <name type="scientific">Hassallia byssoidea VB512170</name>
    <dbReference type="NCBI Taxonomy" id="1304833"/>
    <lineage>
        <taxon>Bacteria</taxon>
        <taxon>Bacillati</taxon>
        <taxon>Cyanobacteriota</taxon>
        <taxon>Cyanophyceae</taxon>
        <taxon>Nostocales</taxon>
        <taxon>Tolypothrichaceae</taxon>
        <taxon>Hassallia</taxon>
    </lineage>
</organism>
<keyword evidence="2" id="KW-1185">Reference proteome</keyword>
<gene>
    <name evidence="1" type="ORF">PI95_032425</name>
</gene>
<proteinExistence type="predicted"/>
<dbReference type="AlphaFoldDB" id="A0A846HMU5"/>
<dbReference type="RefSeq" id="WP_163519395.1">
    <property type="nucleotide sequence ID" value="NZ_JTCM02000152.1"/>
</dbReference>
<dbReference type="Proteomes" id="UP000031549">
    <property type="component" value="Unassembled WGS sequence"/>
</dbReference>
<evidence type="ECO:0000313" key="2">
    <source>
        <dbReference type="Proteomes" id="UP000031549"/>
    </source>
</evidence>